<keyword evidence="8" id="KW-1185">Reference proteome</keyword>
<dbReference type="AlphaFoldDB" id="A0AAV6Y5L8"/>
<accession>A0AAV6Y5L8</accession>
<sequence>MKGLTLSCMDRKSEAYELVRLGLKVNPFPRPEITGKRLNATAMHSELIPIVLRYFEICHLYRKDPSEIMLHYLLAIIHYLQLGFLLQIFLLEGCGLIERALHLEELRKKEPKIVNDSFCIFCALKYEFHVRLSNSFFVCTILAEMRNLMTIQMEALLKNMENAKGKNTAGPSSPILPNSPNIHINESVEGIHNSSNRMNDHMRSFTPTQHFTKLQRAKLIFVENVKFKAGFKFDHVWNMLKDIEKFLDNDTTRRQVCGKDPSDYSSSQSDNQTPDCNTPESPGFPRFSMNLNDGISDSSYERPIGVKKAKLKKKIGEQRKKDSNMLDEEIKEMMRNAEAERLQLIELQQQQLYVKQQHRLFKQQQAFFKQQEADVKQKDIDIAREDKILEKYLSSISDPTGGQGASFNTYVDFVLFGSASFVQHYDRRGQYEVALRKIDEAIEHTPTVIDLYSVKVIKKYSLLSCNIHNNVYYLK</sequence>
<dbReference type="InterPro" id="IPR021183">
    <property type="entry name" value="NatA_aux_su"/>
</dbReference>
<evidence type="ECO:0000256" key="3">
    <source>
        <dbReference type="SAM" id="Coils"/>
    </source>
</evidence>
<dbReference type="Pfam" id="PF12569">
    <property type="entry name" value="NatA_aux_su"/>
    <property type="match status" value="1"/>
</dbReference>
<dbReference type="InterPro" id="IPR029466">
    <property type="entry name" value="NAM-associated_C"/>
</dbReference>
<feature type="transmembrane region" description="Helical" evidence="5">
    <location>
        <begin position="70"/>
        <end position="91"/>
    </location>
</feature>
<dbReference type="Pfam" id="PF14303">
    <property type="entry name" value="NAM-associated"/>
    <property type="match status" value="1"/>
</dbReference>
<name>A0AAV6Y5L8_9LAMI</name>
<feature type="region of interest" description="Disordered" evidence="4">
    <location>
        <begin position="257"/>
        <end position="298"/>
    </location>
</feature>
<keyword evidence="1" id="KW-0677">Repeat</keyword>
<dbReference type="GO" id="GO:0005737">
    <property type="term" value="C:cytoplasm"/>
    <property type="evidence" value="ECO:0007669"/>
    <property type="project" value="UniProtKB-ARBA"/>
</dbReference>
<evidence type="ECO:0000256" key="1">
    <source>
        <dbReference type="ARBA" id="ARBA00022737"/>
    </source>
</evidence>
<dbReference type="Proteomes" id="UP000826271">
    <property type="component" value="Unassembled WGS sequence"/>
</dbReference>
<evidence type="ECO:0000256" key="5">
    <source>
        <dbReference type="SAM" id="Phobius"/>
    </source>
</evidence>
<dbReference type="PANTHER" id="PTHR22767:SF2">
    <property type="entry name" value="N(ALPHA)-ACETYLTRANSFERASE 15_16, ISOFORM A"/>
    <property type="match status" value="1"/>
</dbReference>
<feature type="compositionally biased region" description="Polar residues" evidence="4">
    <location>
        <begin position="289"/>
        <end position="298"/>
    </location>
</feature>
<evidence type="ECO:0000259" key="6">
    <source>
        <dbReference type="Pfam" id="PF14303"/>
    </source>
</evidence>
<keyword evidence="5" id="KW-1133">Transmembrane helix</keyword>
<evidence type="ECO:0000256" key="2">
    <source>
        <dbReference type="ARBA" id="ARBA00022803"/>
    </source>
</evidence>
<keyword evidence="5" id="KW-0812">Transmembrane</keyword>
<dbReference type="PANTHER" id="PTHR22767">
    <property type="entry name" value="N-TERMINAL ACETYLTRANSFERASE-RELATED"/>
    <property type="match status" value="1"/>
</dbReference>
<evidence type="ECO:0000313" key="7">
    <source>
        <dbReference type="EMBL" id="KAG8388317.1"/>
    </source>
</evidence>
<evidence type="ECO:0000313" key="8">
    <source>
        <dbReference type="Proteomes" id="UP000826271"/>
    </source>
</evidence>
<keyword evidence="2" id="KW-0802">TPR repeat</keyword>
<evidence type="ECO:0000256" key="4">
    <source>
        <dbReference type="SAM" id="MobiDB-lite"/>
    </source>
</evidence>
<keyword evidence="3" id="KW-0175">Coiled coil</keyword>
<feature type="compositionally biased region" description="Polar residues" evidence="4">
    <location>
        <begin position="263"/>
        <end position="280"/>
    </location>
</feature>
<organism evidence="7 8">
    <name type="scientific">Buddleja alternifolia</name>
    <dbReference type="NCBI Taxonomy" id="168488"/>
    <lineage>
        <taxon>Eukaryota</taxon>
        <taxon>Viridiplantae</taxon>
        <taxon>Streptophyta</taxon>
        <taxon>Embryophyta</taxon>
        <taxon>Tracheophyta</taxon>
        <taxon>Spermatophyta</taxon>
        <taxon>Magnoliopsida</taxon>
        <taxon>eudicotyledons</taxon>
        <taxon>Gunneridae</taxon>
        <taxon>Pentapetalae</taxon>
        <taxon>asterids</taxon>
        <taxon>lamiids</taxon>
        <taxon>Lamiales</taxon>
        <taxon>Scrophulariaceae</taxon>
        <taxon>Buddlejeae</taxon>
        <taxon>Buddleja</taxon>
    </lineage>
</organism>
<keyword evidence="5" id="KW-0472">Membrane</keyword>
<gene>
    <name evidence="7" type="ORF">BUALT_Bualt02G0113000</name>
</gene>
<reference evidence="7" key="1">
    <citation type="submission" date="2019-10" db="EMBL/GenBank/DDBJ databases">
        <authorList>
            <person name="Zhang R."/>
            <person name="Pan Y."/>
            <person name="Wang J."/>
            <person name="Ma R."/>
            <person name="Yu S."/>
        </authorList>
    </citation>
    <scope>NUCLEOTIDE SEQUENCE</scope>
    <source>
        <strain evidence="7">LA-IB0</strain>
        <tissue evidence="7">Leaf</tissue>
    </source>
</reference>
<proteinExistence type="predicted"/>
<dbReference type="EMBL" id="WHWC01000002">
    <property type="protein sequence ID" value="KAG8388317.1"/>
    <property type="molecule type" value="Genomic_DNA"/>
</dbReference>
<protein>
    <recommendedName>
        <fullName evidence="6">No apical meristem-associated C-terminal domain-containing protein</fullName>
    </recommendedName>
</protein>
<dbReference type="Gene3D" id="1.25.40.1040">
    <property type="match status" value="1"/>
</dbReference>
<feature type="domain" description="No apical meristem-associated C-terminal" evidence="6">
    <location>
        <begin position="231"/>
        <end position="398"/>
    </location>
</feature>
<comment type="caution">
    <text evidence="7">The sequence shown here is derived from an EMBL/GenBank/DDBJ whole genome shotgun (WGS) entry which is preliminary data.</text>
</comment>
<feature type="coiled-coil region" evidence="3">
    <location>
        <begin position="323"/>
        <end position="350"/>
    </location>
</feature>